<gene>
    <name evidence="1" type="ORF">NPX13_g8698</name>
</gene>
<protein>
    <submittedName>
        <fullName evidence="1">Uncharacterized protein</fullName>
    </submittedName>
</protein>
<reference evidence="1" key="1">
    <citation type="submission" date="2022-07" db="EMBL/GenBank/DDBJ databases">
        <title>Genome Sequence of Xylaria arbuscula.</title>
        <authorList>
            <person name="Buettner E."/>
        </authorList>
    </citation>
    <scope>NUCLEOTIDE SEQUENCE</scope>
    <source>
        <strain evidence="1">VT107</strain>
    </source>
</reference>
<name>A0A9W8N7X0_9PEZI</name>
<dbReference type="EMBL" id="JANPWZ010001957">
    <property type="protein sequence ID" value="KAJ3562089.1"/>
    <property type="molecule type" value="Genomic_DNA"/>
</dbReference>
<organism evidence="1 2">
    <name type="scientific">Xylaria arbuscula</name>
    <dbReference type="NCBI Taxonomy" id="114810"/>
    <lineage>
        <taxon>Eukaryota</taxon>
        <taxon>Fungi</taxon>
        <taxon>Dikarya</taxon>
        <taxon>Ascomycota</taxon>
        <taxon>Pezizomycotina</taxon>
        <taxon>Sordariomycetes</taxon>
        <taxon>Xylariomycetidae</taxon>
        <taxon>Xylariales</taxon>
        <taxon>Xylariaceae</taxon>
        <taxon>Xylaria</taxon>
    </lineage>
</organism>
<dbReference type="AlphaFoldDB" id="A0A9W8N7X0"/>
<evidence type="ECO:0000313" key="1">
    <source>
        <dbReference type="EMBL" id="KAJ3562089.1"/>
    </source>
</evidence>
<accession>A0A9W8N7X0</accession>
<dbReference type="Proteomes" id="UP001148614">
    <property type="component" value="Unassembled WGS sequence"/>
</dbReference>
<dbReference type="VEuPathDB" id="FungiDB:F4678DRAFT_444505"/>
<keyword evidence="2" id="KW-1185">Reference proteome</keyword>
<proteinExistence type="predicted"/>
<evidence type="ECO:0000313" key="2">
    <source>
        <dbReference type="Proteomes" id="UP001148614"/>
    </source>
</evidence>
<comment type="caution">
    <text evidence="1">The sequence shown here is derived from an EMBL/GenBank/DDBJ whole genome shotgun (WGS) entry which is preliminary data.</text>
</comment>
<sequence length="212" mass="23891">MPPNTLLEAVQECPNIYTLVTRLHEYPNAISWGVIPSQLDFLDRPVEPVTFIRMPSTMARLEEAYREAVRHAYPYIHVFGAQQAEAMQPVVIAVPDPSATTPAEVLESLVHQLSSLFLLDTTATPIDWRTKLELMTRIAGPGVWVQLRQPPLVYVVDIDRCISLLDTPVLIEALKGQCVYKHQGQIVFYAGSDISLQLDLYPRQGINFVHNE</sequence>